<keyword evidence="1 4" id="KW-0808">Transferase</keyword>
<dbReference type="Gene3D" id="3.40.630.30">
    <property type="match status" value="1"/>
</dbReference>
<dbReference type="CDD" id="cd04301">
    <property type="entry name" value="NAT_SF"/>
    <property type="match status" value="1"/>
</dbReference>
<feature type="domain" description="N-acetyltransferase" evidence="3">
    <location>
        <begin position="4"/>
        <end position="159"/>
    </location>
</feature>
<dbReference type="OrthoDB" id="7678938at2"/>
<accession>A0A2P6MC30</accession>
<gene>
    <name evidence="4" type="ORF">C6N40_02470</name>
</gene>
<dbReference type="Pfam" id="PF00583">
    <property type="entry name" value="Acetyltransf_1"/>
    <property type="match status" value="1"/>
</dbReference>
<protein>
    <submittedName>
        <fullName evidence="4">GNAT family N-acetyltransferase</fullName>
    </submittedName>
</protein>
<comment type="caution">
    <text evidence="4">The sequence shown here is derived from an EMBL/GenBank/DDBJ whole genome shotgun (WGS) entry which is preliminary data.</text>
</comment>
<dbReference type="PANTHER" id="PTHR43877">
    <property type="entry name" value="AMINOALKYLPHOSPHONATE N-ACETYLTRANSFERASE-RELATED-RELATED"/>
    <property type="match status" value="1"/>
</dbReference>
<proteinExistence type="predicted"/>
<dbReference type="Proteomes" id="UP000241736">
    <property type="component" value="Unassembled WGS sequence"/>
</dbReference>
<evidence type="ECO:0000256" key="2">
    <source>
        <dbReference type="ARBA" id="ARBA00023315"/>
    </source>
</evidence>
<dbReference type="GO" id="GO:0016747">
    <property type="term" value="F:acyltransferase activity, transferring groups other than amino-acyl groups"/>
    <property type="evidence" value="ECO:0007669"/>
    <property type="project" value="InterPro"/>
</dbReference>
<dbReference type="RefSeq" id="WP_106989410.1">
    <property type="nucleotide sequence ID" value="NZ_KZ679084.1"/>
</dbReference>
<sequence>MSAAVIRPLADAPGLAPMLAAWHHAHWGHFYDPADWSLQAATDELRDHATRCGRPTTLVAFEGDEPAGSVSLVDEDAPEFNGVGDAWLASLFVRPASRGRGIGKALVRECVALAAREGVSRLWLFTPEHVGFYAALGWRDLGAAHLRGHAVHLMDIIPA</sequence>
<evidence type="ECO:0000313" key="5">
    <source>
        <dbReference type="Proteomes" id="UP000241736"/>
    </source>
</evidence>
<evidence type="ECO:0000313" key="4">
    <source>
        <dbReference type="EMBL" id="PRH83532.1"/>
    </source>
</evidence>
<dbReference type="PANTHER" id="PTHR43877:SF2">
    <property type="entry name" value="AMINOALKYLPHOSPHONATE N-ACETYLTRANSFERASE-RELATED"/>
    <property type="match status" value="1"/>
</dbReference>
<name>A0A2P6MC30_9GAMM</name>
<keyword evidence="2" id="KW-0012">Acyltransferase</keyword>
<reference evidence="4 5" key="1">
    <citation type="submission" date="2018-03" db="EMBL/GenBank/DDBJ databases">
        <title>Arenimonas caeni sp. nov., isolated from activated sludge.</title>
        <authorList>
            <person name="Liu H."/>
        </authorList>
    </citation>
    <scope>NUCLEOTIDE SEQUENCE [LARGE SCALE GENOMIC DNA]</scope>
    <source>
        <strain evidence="5">z29</strain>
    </source>
</reference>
<keyword evidence="5" id="KW-1185">Reference proteome</keyword>
<dbReference type="EMBL" id="PVLF01000002">
    <property type="protein sequence ID" value="PRH83532.1"/>
    <property type="molecule type" value="Genomic_DNA"/>
</dbReference>
<dbReference type="SUPFAM" id="SSF55729">
    <property type="entry name" value="Acyl-CoA N-acyltransferases (Nat)"/>
    <property type="match status" value="1"/>
</dbReference>
<dbReference type="AlphaFoldDB" id="A0A2P6MC30"/>
<dbReference type="InterPro" id="IPR016181">
    <property type="entry name" value="Acyl_CoA_acyltransferase"/>
</dbReference>
<evidence type="ECO:0000259" key="3">
    <source>
        <dbReference type="PROSITE" id="PS51186"/>
    </source>
</evidence>
<organism evidence="4 5">
    <name type="scientific">Arenimonas caeni</name>
    <dbReference type="NCBI Taxonomy" id="2058085"/>
    <lineage>
        <taxon>Bacteria</taxon>
        <taxon>Pseudomonadati</taxon>
        <taxon>Pseudomonadota</taxon>
        <taxon>Gammaproteobacteria</taxon>
        <taxon>Lysobacterales</taxon>
        <taxon>Lysobacteraceae</taxon>
        <taxon>Arenimonas</taxon>
    </lineage>
</organism>
<dbReference type="InterPro" id="IPR000182">
    <property type="entry name" value="GNAT_dom"/>
</dbReference>
<dbReference type="PROSITE" id="PS51186">
    <property type="entry name" value="GNAT"/>
    <property type="match status" value="1"/>
</dbReference>
<evidence type="ECO:0000256" key="1">
    <source>
        <dbReference type="ARBA" id="ARBA00022679"/>
    </source>
</evidence>
<dbReference type="InterPro" id="IPR050832">
    <property type="entry name" value="Bact_Acetyltransf"/>
</dbReference>